<name>A0A1I5D1D0_9NEIS</name>
<keyword evidence="2" id="KW-0489">Methyltransferase</keyword>
<evidence type="ECO:0000259" key="1">
    <source>
        <dbReference type="Pfam" id="PF08242"/>
    </source>
</evidence>
<dbReference type="GO" id="GO:0008168">
    <property type="term" value="F:methyltransferase activity"/>
    <property type="evidence" value="ECO:0007669"/>
    <property type="project" value="UniProtKB-KW"/>
</dbReference>
<dbReference type="Gene3D" id="3.40.50.150">
    <property type="entry name" value="Vaccinia Virus protein VP39"/>
    <property type="match status" value="1"/>
</dbReference>
<protein>
    <submittedName>
        <fullName evidence="2">Methyltransferase domain-containing protein</fullName>
    </submittedName>
</protein>
<dbReference type="Proteomes" id="UP000242869">
    <property type="component" value="Unassembled WGS sequence"/>
</dbReference>
<dbReference type="SUPFAM" id="SSF53335">
    <property type="entry name" value="S-adenosyl-L-methionine-dependent methyltransferases"/>
    <property type="match status" value="1"/>
</dbReference>
<sequence>MASPDNSTPFEASQYTQAIRTTLPYYDALYAEVIGVVKAIKPQARTWLDTGCGDGILVEKALPDFPATLFLMADPSEGMLARARSRLGQYPHDRVSVLGAQGTENLSLDDRPKPEVITAILSHHYFDCDQRRLATKRCFDLLPEGGLYITIENIRPDTEAGTEIALQRWAAWQLAQGRSPEDVRTHIGRFDKGYHPIRRDEHLALLTECGFGVAEQFWLSYLQGGFYAIK</sequence>
<dbReference type="Pfam" id="PF08242">
    <property type="entry name" value="Methyltransf_12"/>
    <property type="match status" value="1"/>
</dbReference>
<keyword evidence="2" id="KW-0808">Transferase</keyword>
<accession>A0A1I5D1D0</accession>
<organism evidence="2 3">
    <name type="scientific">Formivibrio citricus</name>
    <dbReference type="NCBI Taxonomy" id="83765"/>
    <lineage>
        <taxon>Bacteria</taxon>
        <taxon>Pseudomonadati</taxon>
        <taxon>Pseudomonadota</taxon>
        <taxon>Betaproteobacteria</taxon>
        <taxon>Neisseriales</taxon>
        <taxon>Chitinibacteraceae</taxon>
        <taxon>Formivibrio</taxon>
    </lineage>
</organism>
<reference evidence="3" key="1">
    <citation type="submission" date="2016-10" db="EMBL/GenBank/DDBJ databases">
        <authorList>
            <person name="Varghese N."/>
            <person name="Submissions S."/>
        </authorList>
    </citation>
    <scope>NUCLEOTIDE SEQUENCE [LARGE SCALE GENOMIC DNA]</scope>
    <source>
        <strain evidence="3">DSM 6150</strain>
    </source>
</reference>
<dbReference type="EMBL" id="FOVE01000022">
    <property type="protein sequence ID" value="SFN93034.1"/>
    <property type="molecule type" value="Genomic_DNA"/>
</dbReference>
<gene>
    <name evidence="2" type="ORF">SAMN05660284_02550</name>
</gene>
<proteinExistence type="predicted"/>
<dbReference type="GO" id="GO:0032259">
    <property type="term" value="P:methylation"/>
    <property type="evidence" value="ECO:0007669"/>
    <property type="project" value="UniProtKB-KW"/>
</dbReference>
<feature type="domain" description="Methyltransferase type 12" evidence="1">
    <location>
        <begin position="48"/>
        <end position="147"/>
    </location>
</feature>
<dbReference type="OrthoDB" id="5330018at2"/>
<evidence type="ECO:0000313" key="3">
    <source>
        <dbReference type="Proteomes" id="UP000242869"/>
    </source>
</evidence>
<dbReference type="RefSeq" id="WP_091197328.1">
    <property type="nucleotide sequence ID" value="NZ_FOVE01000022.1"/>
</dbReference>
<keyword evidence="3" id="KW-1185">Reference proteome</keyword>
<dbReference type="CDD" id="cd02440">
    <property type="entry name" value="AdoMet_MTases"/>
    <property type="match status" value="1"/>
</dbReference>
<dbReference type="STRING" id="83765.SAMN05660284_02550"/>
<evidence type="ECO:0000313" key="2">
    <source>
        <dbReference type="EMBL" id="SFN93034.1"/>
    </source>
</evidence>
<dbReference type="InterPro" id="IPR029063">
    <property type="entry name" value="SAM-dependent_MTases_sf"/>
</dbReference>
<dbReference type="AlphaFoldDB" id="A0A1I5D1D0"/>
<dbReference type="InterPro" id="IPR013217">
    <property type="entry name" value="Methyltransf_12"/>
</dbReference>